<sequence length="437" mass="49604">MANLTFANTHNMVAFLSKSDASAGFDQIMDFLNAQLIKYALMVNPTIYVSCINQFWATVSIKKATDMVKLQALIDGKRVVVTEDVVRKALRLDDADGVECLPNEEIFTKLGHMGYEKQPPKLTFYKAFFSAHWKFLIHTLVQCISAKRMAWNEFSCSMAPTVICLAIVIINAQVDDLSSHTNQYTSPALTQKVFANMRRVSNEPITTPPDAQPAPPSSPPQEPPTITSGSSMTLLSNLRKTYATLSQKVSALEQDKVGQALESLKLKRRVKKLEKRERIEAIDANKDITLVDAETQVDLGAEVQGMTDDMAKRLHDEEVKQDAAKEKQEREDLDALWRLVEEKFSTAVPTKDKEKALWVELKRLFEPNADDLFWKLQRYMHDPLTWKLYTNCRVHQLSSTKRHGIFMLIEKDYPLTYAVMILMLTGVDVVQENALRD</sequence>
<dbReference type="EMBL" id="BKCJ010547928">
    <property type="protein sequence ID" value="GFB08127.1"/>
    <property type="molecule type" value="Genomic_DNA"/>
</dbReference>
<comment type="caution">
    <text evidence="2">The sequence shown here is derived from an EMBL/GenBank/DDBJ whole genome shotgun (WGS) entry which is preliminary data.</text>
</comment>
<feature type="compositionally biased region" description="Pro residues" evidence="1">
    <location>
        <begin position="206"/>
        <end position="223"/>
    </location>
</feature>
<gene>
    <name evidence="2" type="ORF">Tci_680098</name>
</gene>
<proteinExistence type="predicted"/>
<feature type="region of interest" description="Disordered" evidence="1">
    <location>
        <begin position="202"/>
        <end position="231"/>
    </location>
</feature>
<protein>
    <recommendedName>
        <fullName evidence="3">Xylulose kinase-1</fullName>
    </recommendedName>
</protein>
<evidence type="ECO:0008006" key="3">
    <source>
        <dbReference type="Google" id="ProtNLM"/>
    </source>
</evidence>
<evidence type="ECO:0000256" key="1">
    <source>
        <dbReference type="SAM" id="MobiDB-lite"/>
    </source>
</evidence>
<evidence type="ECO:0000313" key="2">
    <source>
        <dbReference type="EMBL" id="GFB08127.1"/>
    </source>
</evidence>
<name>A0A699KVH1_TANCI</name>
<dbReference type="AlphaFoldDB" id="A0A699KVH1"/>
<organism evidence="2">
    <name type="scientific">Tanacetum cinerariifolium</name>
    <name type="common">Dalmatian daisy</name>
    <name type="synonym">Chrysanthemum cinerariifolium</name>
    <dbReference type="NCBI Taxonomy" id="118510"/>
    <lineage>
        <taxon>Eukaryota</taxon>
        <taxon>Viridiplantae</taxon>
        <taxon>Streptophyta</taxon>
        <taxon>Embryophyta</taxon>
        <taxon>Tracheophyta</taxon>
        <taxon>Spermatophyta</taxon>
        <taxon>Magnoliopsida</taxon>
        <taxon>eudicotyledons</taxon>
        <taxon>Gunneridae</taxon>
        <taxon>Pentapetalae</taxon>
        <taxon>asterids</taxon>
        <taxon>campanulids</taxon>
        <taxon>Asterales</taxon>
        <taxon>Asteraceae</taxon>
        <taxon>Asteroideae</taxon>
        <taxon>Anthemideae</taxon>
        <taxon>Anthemidinae</taxon>
        <taxon>Tanacetum</taxon>
    </lineage>
</organism>
<accession>A0A699KVH1</accession>
<reference evidence="2" key="1">
    <citation type="journal article" date="2019" name="Sci. Rep.">
        <title>Draft genome of Tanacetum cinerariifolium, the natural source of mosquito coil.</title>
        <authorList>
            <person name="Yamashiro T."/>
            <person name="Shiraishi A."/>
            <person name="Satake H."/>
            <person name="Nakayama K."/>
        </authorList>
    </citation>
    <scope>NUCLEOTIDE SEQUENCE</scope>
</reference>